<evidence type="ECO:0000256" key="7">
    <source>
        <dbReference type="ARBA" id="ARBA00023085"/>
    </source>
</evidence>
<keyword evidence="7 11" id="KW-0063">Aspartyl esterase</keyword>
<keyword evidence="4 11" id="KW-0134">Cell wall</keyword>
<feature type="active site" evidence="10">
    <location>
        <position position="335"/>
    </location>
</feature>
<evidence type="ECO:0000256" key="11">
    <source>
        <dbReference type="RuleBase" id="RU000589"/>
    </source>
</evidence>
<comment type="catalytic activity">
    <reaction evidence="9 11">
        <text>[(1-&gt;4)-alpha-D-galacturonosyl methyl ester](n) + n H2O = [(1-&gt;4)-alpha-D-galacturonosyl](n) + n methanol + n H(+)</text>
        <dbReference type="Rhea" id="RHEA:22380"/>
        <dbReference type="Rhea" id="RHEA-COMP:14570"/>
        <dbReference type="Rhea" id="RHEA-COMP:14573"/>
        <dbReference type="ChEBI" id="CHEBI:15377"/>
        <dbReference type="ChEBI" id="CHEBI:15378"/>
        <dbReference type="ChEBI" id="CHEBI:17790"/>
        <dbReference type="ChEBI" id="CHEBI:140522"/>
        <dbReference type="ChEBI" id="CHEBI:140523"/>
        <dbReference type="EC" id="3.1.1.11"/>
    </reaction>
</comment>
<proteinExistence type="predicted"/>
<feature type="chain" id="PRO_5044974547" description="Pectinesterase" evidence="11">
    <location>
        <begin position="22"/>
        <end position="390"/>
    </location>
</feature>
<comment type="pathway">
    <text evidence="2 11">Glycan metabolism; pectin degradation; 2-dehydro-3-deoxy-D-gluconate from pectin: step 1/5.</text>
</comment>
<evidence type="ECO:0000256" key="10">
    <source>
        <dbReference type="PROSITE-ProRule" id="PRU10040"/>
    </source>
</evidence>
<keyword evidence="15" id="KW-1185">Reference proteome</keyword>
<dbReference type="InterPro" id="IPR000070">
    <property type="entry name" value="Pectinesterase_cat"/>
</dbReference>
<keyword evidence="8 11" id="KW-0961">Cell wall biogenesis/degradation</keyword>
<evidence type="ECO:0000256" key="1">
    <source>
        <dbReference type="ARBA" id="ARBA00004191"/>
    </source>
</evidence>
<evidence type="ECO:0000313" key="14">
    <source>
        <dbReference type="EMBL" id="KAK6161082.1"/>
    </source>
</evidence>
<feature type="region of interest" description="Disordered" evidence="12">
    <location>
        <begin position="261"/>
        <end position="300"/>
    </location>
</feature>
<keyword evidence="6 11" id="KW-0378">Hydrolase</keyword>
<evidence type="ECO:0000256" key="2">
    <source>
        <dbReference type="ARBA" id="ARBA00005184"/>
    </source>
</evidence>
<evidence type="ECO:0000256" key="3">
    <source>
        <dbReference type="ARBA" id="ARBA00013229"/>
    </source>
</evidence>
<dbReference type="PANTHER" id="PTHR31707">
    <property type="entry name" value="PECTINESTERASE"/>
    <property type="match status" value="1"/>
</dbReference>
<keyword evidence="5 11" id="KW-0964">Secreted</keyword>
<evidence type="ECO:0000256" key="8">
    <source>
        <dbReference type="ARBA" id="ARBA00023316"/>
    </source>
</evidence>
<protein>
    <recommendedName>
        <fullName evidence="3 11">Pectinesterase</fullName>
        <ecNumber evidence="3 11">3.1.1.11</ecNumber>
    </recommendedName>
</protein>
<dbReference type="InterPro" id="IPR018040">
    <property type="entry name" value="Pectinesterase_Tyr_AS"/>
</dbReference>
<reference evidence="14 15" key="1">
    <citation type="journal article" date="2021" name="Comput. Struct. Biotechnol. J.">
        <title>De novo genome assembly of the potent medicinal plant Rehmannia glutinosa using nanopore technology.</title>
        <authorList>
            <person name="Ma L."/>
            <person name="Dong C."/>
            <person name="Song C."/>
            <person name="Wang X."/>
            <person name="Zheng X."/>
            <person name="Niu Y."/>
            <person name="Chen S."/>
            <person name="Feng W."/>
        </authorList>
    </citation>
    <scope>NUCLEOTIDE SEQUENCE [LARGE SCALE GENOMIC DNA]</scope>
    <source>
        <strain evidence="14">DH-2019</strain>
    </source>
</reference>
<dbReference type="Proteomes" id="UP001318860">
    <property type="component" value="Unassembled WGS sequence"/>
</dbReference>
<comment type="function">
    <text evidence="11">Acts in the modification of cell walls via demethylesterification of cell wall pectin.</text>
</comment>
<sequence>MAVAGLASVLLVAMCVAVAVGVTKKNGGKALTPRLQAMAVLALPPRRCRLFAPRQTTKKLARRASPKPTPQTLNSLLRWHSMQQSKISGCHQNSSLFQKAADDERTKGALEVCDETLDTSIEDLKDHSTKSAISTLVSNGLAMVTDFSTILSSLNLGSFSSRRLLADDGIPSFVDARARKLMAATPTSLKPNAVVAQDGSGQYKTIGAALATLPKKTNQTFVIYVKAGVYKETVIIPRHVNNVVLIGDGPLKTRISGNKITPMALKPSTPPSSASSLRTSGLRTPPEPTSTKLSPSSLRRQSRVLQRTHGRFQDTLYAHAYRHFYRNCLISGTIDFIFGDAVAVSRTLGSSCASRWTTRLAWSPLKVARTSAASESPLFRTVTSWLSRRS</sequence>
<accession>A0ABR0XPK6</accession>
<evidence type="ECO:0000256" key="6">
    <source>
        <dbReference type="ARBA" id="ARBA00022801"/>
    </source>
</evidence>
<dbReference type="PROSITE" id="PS00800">
    <property type="entry name" value="PECTINESTERASE_1"/>
    <property type="match status" value="1"/>
</dbReference>
<comment type="caution">
    <text evidence="14">The sequence shown here is derived from an EMBL/GenBank/DDBJ whole genome shotgun (WGS) entry which is preliminary data.</text>
</comment>
<dbReference type="InterPro" id="IPR011050">
    <property type="entry name" value="Pectin_lyase_fold/virulence"/>
</dbReference>
<organism evidence="14 15">
    <name type="scientific">Rehmannia glutinosa</name>
    <name type="common">Chinese foxglove</name>
    <dbReference type="NCBI Taxonomy" id="99300"/>
    <lineage>
        <taxon>Eukaryota</taxon>
        <taxon>Viridiplantae</taxon>
        <taxon>Streptophyta</taxon>
        <taxon>Embryophyta</taxon>
        <taxon>Tracheophyta</taxon>
        <taxon>Spermatophyta</taxon>
        <taxon>Magnoliopsida</taxon>
        <taxon>eudicotyledons</taxon>
        <taxon>Gunneridae</taxon>
        <taxon>Pentapetalae</taxon>
        <taxon>asterids</taxon>
        <taxon>lamiids</taxon>
        <taxon>Lamiales</taxon>
        <taxon>Orobanchaceae</taxon>
        <taxon>Rehmannieae</taxon>
        <taxon>Rehmannia</taxon>
    </lineage>
</organism>
<feature type="compositionally biased region" description="Polar residues" evidence="12">
    <location>
        <begin position="271"/>
        <end position="282"/>
    </location>
</feature>
<feature type="signal peptide" evidence="11">
    <location>
        <begin position="1"/>
        <end position="21"/>
    </location>
</feature>
<comment type="subcellular location">
    <subcellularLocation>
        <location evidence="1 11">Secreted</location>
        <location evidence="1 11">Cell wall</location>
    </subcellularLocation>
</comment>
<dbReference type="Pfam" id="PF01095">
    <property type="entry name" value="Pectinesterase"/>
    <property type="match status" value="1"/>
</dbReference>
<dbReference type="InterPro" id="IPR033131">
    <property type="entry name" value="Pectinesterase_Asp_AS"/>
</dbReference>
<feature type="domain" description="Pectinesterase catalytic" evidence="13">
    <location>
        <begin position="192"/>
        <end position="345"/>
    </location>
</feature>
<dbReference type="EC" id="3.1.1.11" evidence="3 11"/>
<evidence type="ECO:0000259" key="13">
    <source>
        <dbReference type="Pfam" id="PF01095"/>
    </source>
</evidence>
<evidence type="ECO:0000313" key="15">
    <source>
        <dbReference type="Proteomes" id="UP001318860"/>
    </source>
</evidence>
<evidence type="ECO:0000256" key="9">
    <source>
        <dbReference type="ARBA" id="ARBA00047928"/>
    </source>
</evidence>
<dbReference type="EMBL" id="JABTTQ020000003">
    <property type="protein sequence ID" value="KAK6161082.1"/>
    <property type="molecule type" value="Genomic_DNA"/>
</dbReference>
<keyword evidence="11" id="KW-0732">Signal</keyword>
<evidence type="ECO:0000256" key="4">
    <source>
        <dbReference type="ARBA" id="ARBA00022512"/>
    </source>
</evidence>
<evidence type="ECO:0000256" key="5">
    <source>
        <dbReference type="ARBA" id="ARBA00022525"/>
    </source>
</evidence>
<dbReference type="PROSITE" id="PS00503">
    <property type="entry name" value="PECTINESTERASE_2"/>
    <property type="match status" value="1"/>
</dbReference>
<gene>
    <name evidence="14" type="ORF">DH2020_004463</name>
</gene>
<name>A0ABR0XPK6_REHGL</name>
<evidence type="ECO:0000256" key="12">
    <source>
        <dbReference type="SAM" id="MobiDB-lite"/>
    </source>
</evidence>
<dbReference type="Gene3D" id="2.160.20.10">
    <property type="entry name" value="Single-stranded right-handed beta-helix, Pectin lyase-like"/>
    <property type="match status" value="2"/>
</dbReference>
<dbReference type="InterPro" id="IPR012334">
    <property type="entry name" value="Pectin_lyas_fold"/>
</dbReference>
<dbReference type="SUPFAM" id="SSF51126">
    <property type="entry name" value="Pectin lyase-like"/>
    <property type="match status" value="1"/>
</dbReference>